<keyword evidence="1" id="KW-0815">Transposition</keyword>
<evidence type="ECO:0000256" key="11">
    <source>
        <dbReference type="ARBA" id="ARBA00022932"/>
    </source>
</evidence>
<dbReference type="GO" id="GO:0006310">
    <property type="term" value="P:DNA recombination"/>
    <property type="evidence" value="ECO:0007669"/>
    <property type="project" value="UniProtKB-KW"/>
</dbReference>
<feature type="non-terminal residue" evidence="16">
    <location>
        <position position="496"/>
    </location>
</feature>
<evidence type="ECO:0000256" key="1">
    <source>
        <dbReference type="ARBA" id="ARBA00022578"/>
    </source>
</evidence>
<dbReference type="PROSITE" id="PS50994">
    <property type="entry name" value="INTEGRASE"/>
    <property type="match status" value="1"/>
</dbReference>
<keyword evidence="7" id="KW-0460">Magnesium</keyword>
<dbReference type="Gene3D" id="3.30.420.10">
    <property type="entry name" value="Ribonuclease H-like superfamily/Ribonuclease H"/>
    <property type="match status" value="1"/>
</dbReference>
<keyword evidence="11" id="KW-0239">DNA-directed DNA polymerase</keyword>
<organism evidence="16 17">
    <name type="scientific">Puccinia sorghi</name>
    <dbReference type="NCBI Taxonomy" id="27349"/>
    <lineage>
        <taxon>Eukaryota</taxon>
        <taxon>Fungi</taxon>
        <taxon>Dikarya</taxon>
        <taxon>Basidiomycota</taxon>
        <taxon>Pucciniomycotina</taxon>
        <taxon>Pucciniomycetes</taxon>
        <taxon>Pucciniales</taxon>
        <taxon>Pucciniaceae</taxon>
        <taxon>Puccinia</taxon>
    </lineage>
</organism>
<comment type="catalytic activity">
    <reaction evidence="13">
        <text>DNA(n) + a 2'-deoxyribonucleoside 5'-triphosphate = DNA(n+1) + diphosphate</text>
        <dbReference type="Rhea" id="RHEA:22508"/>
        <dbReference type="Rhea" id="RHEA-COMP:17339"/>
        <dbReference type="Rhea" id="RHEA-COMP:17340"/>
        <dbReference type="ChEBI" id="CHEBI:33019"/>
        <dbReference type="ChEBI" id="CHEBI:61560"/>
        <dbReference type="ChEBI" id="CHEBI:173112"/>
        <dbReference type="EC" id="2.7.7.49"/>
    </reaction>
</comment>
<dbReference type="GO" id="GO:0015074">
    <property type="term" value="P:DNA integration"/>
    <property type="evidence" value="ECO:0007669"/>
    <property type="project" value="UniProtKB-KW"/>
</dbReference>
<keyword evidence="11" id="KW-0808">Transferase</keyword>
<sequence length="496" mass="56125">VWNHFSYLTFDNSDVLSFFTKTKAAIKQLHETPEFTGISTAITHSGSTITPDLVLDHLRLYANQLVIETEAQSSSTQKQVLLFTDASKKCKYKAHNTLANHPESQFWKLYPHLRPDYLENNKNKDQAEHSVSSFFSTQSTHLSSFILNSVSSAYMTSNLNLFTLINRSEKGVCLGIPVKDFKSCEACAVAKDTRNSFHTQHSQASKPFKKIHMDIVRPIFPSSCKGHRYFLTVVNSCTRFCSAIPIKSKKVKRIGYFPTVIHSDQGTEFINSYLMDFCNKNMIHARQSDAYTPQQNGLAKCFNGNHFGICSSNISGHWTKLPLDFFKPVGNRVSYLILPEKQHAKLKPKGLLGTLIGYNDELQSYKILGHNGQIIDTSHLKYLDFKPPKKANESDETDMLIESDEILDSPSFKVSLDESVEEEINVDVKEEYQLSEEEENVMASLILAAPSRSLRDRTSKVKPIKYSYLSSNPTSYKMAKLHKICCGYEICAKGEM</sequence>
<dbReference type="AlphaFoldDB" id="A0A0L6UN12"/>
<evidence type="ECO:0000313" key="16">
    <source>
        <dbReference type="EMBL" id="KNZ49235.1"/>
    </source>
</evidence>
<keyword evidence="3" id="KW-0540">Nuclease</keyword>
<dbReference type="GO" id="GO:0003723">
    <property type="term" value="F:RNA binding"/>
    <property type="evidence" value="ECO:0007669"/>
    <property type="project" value="UniProtKB-KW"/>
</dbReference>
<evidence type="ECO:0000256" key="5">
    <source>
        <dbReference type="ARBA" id="ARBA00022759"/>
    </source>
</evidence>
<keyword evidence="17" id="KW-1185">Reference proteome</keyword>
<dbReference type="GO" id="GO:0003964">
    <property type="term" value="F:RNA-directed DNA polymerase activity"/>
    <property type="evidence" value="ECO:0007669"/>
    <property type="project" value="UniProtKB-KW"/>
</dbReference>
<dbReference type="VEuPathDB" id="FungiDB:VP01_5131g1"/>
<evidence type="ECO:0000256" key="13">
    <source>
        <dbReference type="ARBA" id="ARBA00048173"/>
    </source>
</evidence>
<evidence type="ECO:0000256" key="8">
    <source>
        <dbReference type="ARBA" id="ARBA00022884"/>
    </source>
</evidence>
<protein>
    <recommendedName>
        <fullName evidence="15">Integrase catalytic domain-containing protein</fullName>
    </recommendedName>
</protein>
<dbReference type="PANTHER" id="PTHR42648">
    <property type="entry name" value="TRANSPOSASE, PUTATIVE-RELATED"/>
    <property type="match status" value="1"/>
</dbReference>
<reference evidence="16 17" key="1">
    <citation type="submission" date="2015-08" db="EMBL/GenBank/DDBJ databases">
        <title>Next Generation Sequencing and Analysis of the Genome of Puccinia sorghi L Schw, the Causal Agent of Maize Common Rust.</title>
        <authorList>
            <person name="Rochi L."/>
            <person name="Burguener G."/>
            <person name="Darino M."/>
            <person name="Turjanski A."/>
            <person name="Kreff E."/>
            <person name="Dieguez M.J."/>
            <person name="Sacco F."/>
        </authorList>
    </citation>
    <scope>NUCLEOTIDE SEQUENCE [LARGE SCALE GENOMIC DNA]</scope>
    <source>
        <strain evidence="16 17">RO10H11247</strain>
    </source>
</reference>
<evidence type="ECO:0000256" key="3">
    <source>
        <dbReference type="ARBA" id="ARBA00022722"/>
    </source>
</evidence>
<keyword evidence="6" id="KW-0378">Hydrolase</keyword>
<dbReference type="InterPro" id="IPR012337">
    <property type="entry name" value="RNaseH-like_sf"/>
</dbReference>
<dbReference type="InterPro" id="IPR036397">
    <property type="entry name" value="RNaseH_sf"/>
</dbReference>
<evidence type="ECO:0000256" key="14">
    <source>
        <dbReference type="ARBA" id="ARBA00049244"/>
    </source>
</evidence>
<keyword evidence="8" id="KW-0694">RNA-binding</keyword>
<feature type="domain" description="Integrase catalytic" evidence="15">
    <location>
        <begin position="203"/>
        <end position="304"/>
    </location>
</feature>
<dbReference type="PANTHER" id="PTHR42648:SF11">
    <property type="entry name" value="TRANSPOSON TY4-P GAG-POL POLYPROTEIN"/>
    <property type="match status" value="1"/>
</dbReference>
<gene>
    <name evidence="16" type="ORF">VP01_5131g1</name>
</gene>
<dbReference type="GO" id="GO:0004519">
    <property type="term" value="F:endonuclease activity"/>
    <property type="evidence" value="ECO:0007669"/>
    <property type="project" value="UniProtKB-KW"/>
</dbReference>
<evidence type="ECO:0000256" key="4">
    <source>
        <dbReference type="ARBA" id="ARBA00022723"/>
    </source>
</evidence>
<evidence type="ECO:0000313" key="17">
    <source>
        <dbReference type="Proteomes" id="UP000037035"/>
    </source>
</evidence>
<proteinExistence type="predicted"/>
<evidence type="ECO:0000259" key="15">
    <source>
        <dbReference type="PROSITE" id="PS50994"/>
    </source>
</evidence>
<dbReference type="GO" id="GO:0032196">
    <property type="term" value="P:transposition"/>
    <property type="evidence" value="ECO:0007669"/>
    <property type="project" value="UniProtKB-KW"/>
</dbReference>
<comment type="catalytic activity">
    <reaction evidence="14">
        <text>DNA(n) + a 2'-deoxyribonucleoside 5'-triphosphate = DNA(n+1) + diphosphate</text>
        <dbReference type="Rhea" id="RHEA:22508"/>
        <dbReference type="Rhea" id="RHEA-COMP:17339"/>
        <dbReference type="Rhea" id="RHEA-COMP:17340"/>
        <dbReference type="ChEBI" id="CHEBI:33019"/>
        <dbReference type="ChEBI" id="CHEBI:61560"/>
        <dbReference type="ChEBI" id="CHEBI:173112"/>
        <dbReference type="EC" id="2.7.7.7"/>
    </reaction>
</comment>
<dbReference type="InterPro" id="IPR039537">
    <property type="entry name" value="Retrotran_Ty1/copia-like"/>
</dbReference>
<keyword evidence="9" id="KW-0229">DNA integration</keyword>
<keyword evidence="2" id="KW-0548">Nucleotidyltransferase</keyword>
<dbReference type="GO" id="GO:0005634">
    <property type="term" value="C:nucleus"/>
    <property type="evidence" value="ECO:0007669"/>
    <property type="project" value="UniProtKB-ARBA"/>
</dbReference>
<dbReference type="GO" id="GO:0016787">
    <property type="term" value="F:hydrolase activity"/>
    <property type="evidence" value="ECO:0007669"/>
    <property type="project" value="UniProtKB-KW"/>
</dbReference>
<feature type="non-terminal residue" evidence="16">
    <location>
        <position position="1"/>
    </location>
</feature>
<dbReference type="InterPro" id="IPR001584">
    <property type="entry name" value="Integrase_cat-core"/>
</dbReference>
<evidence type="ECO:0000256" key="7">
    <source>
        <dbReference type="ARBA" id="ARBA00022842"/>
    </source>
</evidence>
<evidence type="ECO:0000256" key="10">
    <source>
        <dbReference type="ARBA" id="ARBA00022918"/>
    </source>
</evidence>
<keyword evidence="5" id="KW-0255">Endonuclease</keyword>
<dbReference type="Proteomes" id="UP000037035">
    <property type="component" value="Unassembled WGS sequence"/>
</dbReference>
<keyword evidence="10" id="KW-0695">RNA-directed DNA polymerase</keyword>
<dbReference type="EMBL" id="LAVV01010311">
    <property type="protein sequence ID" value="KNZ49235.1"/>
    <property type="molecule type" value="Genomic_DNA"/>
</dbReference>
<name>A0A0L6UN12_9BASI</name>
<evidence type="ECO:0000256" key="2">
    <source>
        <dbReference type="ARBA" id="ARBA00022695"/>
    </source>
</evidence>
<dbReference type="OrthoDB" id="775972at2759"/>
<keyword evidence="12" id="KW-0233">DNA recombination</keyword>
<evidence type="ECO:0000256" key="6">
    <source>
        <dbReference type="ARBA" id="ARBA00022801"/>
    </source>
</evidence>
<evidence type="ECO:0000256" key="12">
    <source>
        <dbReference type="ARBA" id="ARBA00023172"/>
    </source>
</evidence>
<comment type="caution">
    <text evidence="16">The sequence shown here is derived from an EMBL/GenBank/DDBJ whole genome shotgun (WGS) entry which is preliminary data.</text>
</comment>
<evidence type="ECO:0000256" key="9">
    <source>
        <dbReference type="ARBA" id="ARBA00022908"/>
    </source>
</evidence>
<dbReference type="SUPFAM" id="SSF53098">
    <property type="entry name" value="Ribonuclease H-like"/>
    <property type="match status" value="1"/>
</dbReference>
<keyword evidence="4" id="KW-0479">Metal-binding</keyword>
<dbReference type="GO" id="GO:0046872">
    <property type="term" value="F:metal ion binding"/>
    <property type="evidence" value="ECO:0007669"/>
    <property type="project" value="UniProtKB-KW"/>
</dbReference>
<accession>A0A0L6UN12</accession>
<dbReference type="GO" id="GO:0003887">
    <property type="term" value="F:DNA-directed DNA polymerase activity"/>
    <property type="evidence" value="ECO:0007669"/>
    <property type="project" value="UniProtKB-KW"/>
</dbReference>